<dbReference type="Proteomes" id="UP000019050">
    <property type="component" value="Unassembled WGS sequence"/>
</dbReference>
<dbReference type="STRING" id="592010.GCWU000182_001808"/>
<dbReference type="Pfam" id="PF16938">
    <property type="entry name" value="Phage_holin_Dp1"/>
    <property type="match status" value="1"/>
</dbReference>
<dbReference type="InterPro" id="IPR031612">
    <property type="entry name" value="Phage_holin_Dp1"/>
</dbReference>
<feature type="transmembrane region" description="Helical" evidence="1">
    <location>
        <begin position="48"/>
        <end position="66"/>
    </location>
</feature>
<sequence length="77" mass="8701">MHLPTSRKAYTTIQWMALILIPALAVLVQGLAELYAWPEPWARRLVGTLNLVGVFLGALIQGWHYGRRKTKTKEKSA</sequence>
<evidence type="ECO:0000313" key="3">
    <source>
        <dbReference type="Proteomes" id="UP000019050"/>
    </source>
</evidence>
<keyword evidence="1" id="KW-1133">Transmembrane helix</keyword>
<keyword evidence="1" id="KW-0812">Transmembrane</keyword>
<gene>
    <name evidence="2" type="ORF">GCWU000182_001808</name>
</gene>
<keyword evidence="1" id="KW-0472">Membrane</keyword>
<evidence type="ECO:0000256" key="1">
    <source>
        <dbReference type="SAM" id="Phobius"/>
    </source>
</evidence>
<organism evidence="2 3">
    <name type="scientific">Abiotrophia defectiva ATCC 49176</name>
    <dbReference type="NCBI Taxonomy" id="592010"/>
    <lineage>
        <taxon>Bacteria</taxon>
        <taxon>Bacillati</taxon>
        <taxon>Bacillota</taxon>
        <taxon>Bacilli</taxon>
        <taxon>Lactobacillales</taxon>
        <taxon>Aerococcaceae</taxon>
        <taxon>Abiotrophia</taxon>
    </lineage>
</organism>
<dbReference type="EMBL" id="ACIN03000016">
    <property type="protein sequence ID" value="ESK64875.1"/>
    <property type="molecule type" value="Genomic_DNA"/>
</dbReference>
<evidence type="ECO:0000313" key="2">
    <source>
        <dbReference type="EMBL" id="ESK64875.1"/>
    </source>
</evidence>
<dbReference type="GeneID" id="84817370"/>
<keyword evidence="3" id="KW-1185">Reference proteome</keyword>
<evidence type="ECO:0008006" key="4">
    <source>
        <dbReference type="Google" id="ProtNLM"/>
    </source>
</evidence>
<protein>
    <recommendedName>
        <fullName evidence="4">Holin</fullName>
    </recommendedName>
</protein>
<dbReference type="AlphaFoldDB" id="W1Q1J6"/>
<accession>W1Q1J6</accession>
<dbReference type="RefSeq" id="WP_023392425.1">
    <property type="nucleotide sequence ID" value="NZ_KI535341.1"/>
</dbReference>
<comment type="caution">
    <text evidence="2">The sequence shown here is derived from an EMBL/GenBank/DDBJ whole genome shotgun (WGS) entry which is preliminary data.</text>
</comment>
<reference evidence="2" key="1">
    <citation type="submission" date="2013-06" db="EMBL/GenBank/DDBJ databases">
        <authorList>
            <person name="Weinstock G."/>
            <person name="Sodergren E."/>
            <person name="Clifton S."/>
            <person name="Fulton L."/>
            <person name="Fulton B."/>
            <person name="Courtney L."/>
            <person name="Fronick C."/>
            <person name="Harrison M."/>
            <person name="Strong C."/>
            <person name="Farmer C."/>
            <person name="Delahaunty K."/>
            <person name="Markovic C."/>
            <person name="Hall O."/>
            <person name="Minx P."/>
            <person name="Tomlinson C."/>
            <person name="Mitreva M."/>
            <person name="Nelson J."/>
            <person name="Hou S."/>
            <person name="Wollam A."/>
            <person name="Pepin K.H."/>
            <person name="Johnson M."/>
            <person name="Bhonagiri V."/>
            <person name="Nash W.E."/>
            <person name="Warren W."/>
            <person name="Chinwalla A."/>
            <person name="Mardis E.R."/>
            <person name="Wilson R.K."/>
        </authorList>
    </citation>
    <scope>NUCLEOTIDE SEQUENCE [LARGE SCALE GENOMIC DNA]</scope>
    <source>
        <strain evidence="2">ATCC 49176</strain>
    </source>
</reference>
<proteinExistence type="predicted"/>
<dbReference type="HOGENOM" id="CLU_2629937_0_0_9"/>
<name>W1Q1J6_ABIDE</name>